<reference evidence="12 13" key="1">
    <citation type="submission" date="2019-10" db="EMBL/GenBank/DDBJ databases">
        <title>Nonomuraea sp. nov., isolated from Phyllanthus amarus.</title>
        <authorList>
            <person name="Klykleung N."/>
            <person name="Tanasupawat S."/>
        </authorList>
    </citation>
    <scope>NUCLEOTIDE SEQUENCE [LARGE SCALE GENOMIC DNA]</scope>
    <source>
        <strain evidence="12 13">PA1-10</strain>
    </source>
</reference>
<dbReference type="EMBL" id="VDLX02000018">
    <property type="protein sequence ID" value="KAB8189867.1"/>
    <property type="molecule type" value="Genomic_DNA"/>
</dbReference>
<dbReference type="PANTHER" id="PTHR11579">
    <property type="entry name" value="PROTEIN-L-ISOASPARTATE O-METHYLTRANSFERASE"/>
    <property type="match status" value="1"/>
</dbReference>
<evidence type="ECO:0000313" key="13">
    <source>
        <dbReference type="Proteomes" id="UP000312512"/>
    </source>
</evidence>
<dbReference type="SUPFAM" id="SSF53335">
    <property type="entry name" value="S-adenosyl-L-methionine-dependent methyltransferases"/>
    <property type="match status" value="1"/>
</dbReference>
<dbReference type="GO" id="GO:0004719">
    <property type="term" value="F:protein-L-isoaspartate (D-aspartate) O-methyltransferase activity"/>
    <property type="evidence" value="ECO:0007669"/>
    <property type="project" value="UniProtKB-EC"/>
</dbReference>
<evidence type="ECO:0000256" key="1">
    <source>
        <dbReference type="ARBA" id="ARBA00004496"/>
    </source>
</evidence>
<evidence type="ECO:0000256" key="10">
    <source>
        <dbReference type="ARBA" id="ARBA00031323"/>
    </source>
</evidence>
<evidence type="ECO:0000256" key="11">
    <source>
        <dbReference type="ARBA" id="ARBA00031350"/>
    </source>
</evidence>
<keyword evidence="7 12" id="KW-0808">Transferase</keyword>
<name>A0A5C4VQV9_9ACTN</name>
<accession>A0A5C4VQV9</accession>
<dbReference type="NCBIfam" id="TIGR04364">
    <property type="entry name" value="methyltran_FxLD"/>
    <property type="match status" value="1"/>
</dbReference>
<keyword evidence="13" id="KW-1185">Reference proteome</keyword>
<comment type="caution">
    <text evidence="12">The sequence shown here is derived from an EMBL/GenBank/DDBJ whole genome shotgun (WGS) entry which is preliminary data.</text>
</comment>
<dbReference type="OrthoDB" id="4035289at2"/>
<comment type="similarity">
    <text evidence="2">Belongs to the methyltransferase superfamily. L-isoaspartyl/D-aspartyl protein methyltransferase family.</text>
</comment>
<evidence type="ECO:0000256" key="6">
    <source>
        <dbReference type="ARBA" id="ARBA00022603"/>
    </source>
</evidence>
<dbReference type="CDD" id="cd02440">
    <property type="entry name" value="AdoMet_MTases"/>
    <property type="match status" value="1"/>
</dbReference>
<dbReference type="PANTHER" id="PTHR11579:SF0">
    <property type="entry name" value="PROTEIN-L-ISOASPARTATE(D-ASPARTATE) O-METHYLTRANSFERASE"/>
    <property type="match status" value="1"/>
</dbReference>
<evidence type="ECO:0000313" key="12">
    <source>
        <dbReference type="EMBL" id="KAB8189867.1"/>
    </source>
</evidence>
<evidence type="ECO:0000256" key="7">
    <source>
        <dbReference type="ARBA" id="ARBA00022679"/>
    </source>
</evidence>
<dbReference type="Gene3D" id="3.40.50.150">
    <property type="entry name" value="Vaccinia Virus protein VP39"/>
    <property type="match status" value="1"/>
</dbReference>
<dbReference type="AlphaFoldDB" id="A0A5C4VQV9"/>
<dbReference type="EC" id="2.1.1.77" evidence="3"/>
<organism evidence="12 13">
    <name type="scientific">Nonomuraea phyllanthi</name>
    <dbReference type="NCBI Taxonomy" id="2219224"/>
    <lineage>
        <taxon>Bacteria</taxon>
        <taxon>Bacillati</taxon>
        <taxon>Actinomycetota</taxon>
        <taxon>Actinomycetes</taxon>
        <taxon>Streptosporangiales</taxon>
        <taxon>Streptosporangiaceae</taxon>
        <taxon>Nonomuraea</taxon>
    </lineage>
</organism>
<dbReference type="Proteomes" id="UP000312512">
    <property type="component" value="Unassembled WGS sequence"/>
</dbReference>
<evidence type="ECO:0000256" key="5">
    <source>
        <dbReference type="ARBA" id="ARBA00022490"/>
    </source>
</evidence>
<sequence length="393" mass="41440">MSAMDFAEHRQAMVELLRQGQEISDPVADALLAVPRHLFVPDVAPEDAYRDEPIVVKRDDAGRPISSSSQPAIMAAMVDQLGVEPGQRVLEIGTGTGYNAALLARLVGPSGRVVSVDLDEDLVERAGRHLSEAGLSQVEVVCGDGAEGHAARAPYDRVIATVGVWEPAPAWLTQLSPGGRLVMPLDLLGPQASVAMERDGDHWASRSVVPCGFMRMRGPFAGPEEVVVLRRDPDLMLSLPERREIGDVLAALDSVPVEVAVEGMEPRHAASAMLWLALHEPRACALSGKLGRGYGMSIGLVDGDGIALLGPEGSHLARGQDPSGRGLAAQGHGTGGAELAAALAGHLRAWDEAGRPGMDTLHVKAYPDPDVAAGEGTVMRRRHTTLVVDFGAL</sequence>
<gene>
    <name evidence="12" type="primary">fxlM</name>
    <name evidence="12" type="ORF">FH608_038400</name>
</gene>
<evidence type="ECO:0000256" key="2">
    <source>
        <dbReference type="ARBA" id="ARBA00005369"/>
    </source>
</evidence>
<dbReference type="InterPro" id="IPR000682">
    <property type="entry name" value="PCMT"/>
</dbReference>
<evidence type="ECO:0000256" key="4">
    <source>
        <dbReference type="ARBA" id="ARBA00013346"/>
    </source>
</evidence>
<dbReference type="InterPro" id="IPR027573">
    <property type="entry name" value="Methyltran_FxLD"/>
</dbReference>
<keyword evidence="6 12" id="KW-0489">Methyltransferase</keyword>
<comment type="subcellular location">
    <subcellularLocation>
        <location evidence="1">Cytoplasm</location>
    </subcellularLocation>
</comment>
<protein>
    <recommendedName>
        <fullName evidence="4">Protein-L-isoaspartate O-methyltransferase</fullName>
        <ecNumber evidence="3">2.1.1.77</ecNumber>
    </recommendedName>
    <alternativeName>
        <fullName evidence="11">L-isoaspartyl protein carboxyl methyltransferase</fullName>
    </alternativeName>
    <alternativeName>
        <fullName evidence="9">Protein L-isoaspartyl methyltransferase</fullName>
    </alternativeName>
    <alternativeName>
        <fullName evidence="10">Protein-beta-aspartate methyltransferase</fullName>
    </alternativeName>
</protein>
<evidence type="ECO:0000256" key="3">
    <source>
        <dbReference type="ARBA" id="ARBA00011890"/>
    </source>
</evidence>
<dbReference type="GO" id="GO:0005737">
    <property type="term" value="C:cytoplasm"/>
    <property type="evidence" value="ECO:0007669"/>
    <property type="project" value="UniProtKB-SubCell"/>
</dbReference>
<dbReference type="Pfam" id="PF01135">
    <property type="entry name" value="PCMT"/>
    <property type="match status" value="1"/>
</dbReference>
<proteinExistence type="inferred from homology"/>
<evidence type="ECO:0000256" key="9">
    <source>
        <dbReference type="ARBA" id="ARBA00030757"/>
    </source>
</evidence>
<dbReference type="InterPro" id="IPR029063">
    <property type="entry name" value="SAM-dependent_MTases_sf"/>
</dbReference>
<keyword evidence="5" id="KW-0963">Cytoplasm</keyword>
<dbReference type="GO" id="GO:0032259">
    <property type="term" value="P:methylation"/>
    <property type="evidence" value="ECO:0007669"/>
    <property type="project" value="UniProtKB-KW"/>
</dbReference>
<evidence type="ECO:0000256" key="8">
    <source>
        <dbReference type="ARBA" id="ARBA00022691"/>
    </source>
</evidence>
<keyword evidence="8" id="KW-0949">S-adenosyl-L-methionine</keyword>